<dbReference type="PANTHER" id="PTHR42648">
    <property type="entry name" value="TRANSPOSASE, PUTATIVE-RELATED"/>
    <property type="match status" value="1"/>
</dbReference>
<gene>
    <name evidence="3" type="ORF">EVAR_77858_1</name>
</gene>
<evidence type="ECO:0000313" key="3">
    <source>
        <dbReference type="EMBL" id="GBP11756.1"/>
    </source>
</evidence>
<dbReference type="InterPro" id="IPR025724">
    <property type="entry name" value="GAG-pre-integrase_dom"/>
</dbReference>
<dbReference type="InterPro" id="IPR012337">
    <property type="entry name" value="RNaseH-like_sf"/>
</dbReference>
<dbReference type="PROSITE" id="PS50994">
    <property type="entry name" value="INTEGRASE"/>
    <property type="match status" value="1"/>
</dbReference>
<feature type="domain" description="Integrase catalytic" evidence="2">
    <location>
        <begin position="317"/>
        <end position="432"/>
    </location>
</feature>
<evidence type="ECO:0000259" key="2">
    <source>
        <dbReference type="PROSITE" id="PS50994"/>
    </source>
</evidence>
<evidence type="ECO:0000256" key="1">
    <source>
        <dbReference type="ARBA" id="ARBA00022670"/>
    </source>
</evidence>
<protein>
    <submittedName>
        <fullName evidence="3">Retrovirus-related Pol polyprotein from transposon TNT 1-94</fullName>
    </submittedName>
</protein>
<dbReference type="PANTHER" id="PTHR42648:SF18">
    <property type="entry name" value="RETROTRANSPOSON, UNCLASSIFIED-LIKE PROTEIN"/>
    <property type="match status" value="1"/>
</dbReference>
<keyword evidence="1" id="KW-0645">Protease</keyword>
<dbReference type="AlphaFoldDB" id="A0A4C1TC64"/>
<reference evidence="3 4" key="1">
    <citation type="journal article" date="2019" name="Commun. Biol.">
        <title>The bagworm genome reveals a unique fibroin gene that provides high tensile strength.</title>
        <authorList>
            <person name="Kono N."/>
            <person name="Nakamura H."/>
            <person name="Ohtoshi R."/>
            <person name="Tomita M."/>
            <person name="Numata K."/>
            <person name="Arakawa K."/>
        </authorList>
    </citation>
    <scope>NUCLEOTIDE SEQUENCE [LARGE SCALE GENOMIC DNA]</scope>
</reference>
<dbReference type="InterPro" id="IPR001584">
    <property type="entry name" value="Integrase_cat-core"/>
</dbReference>
<dbReference type="STRING" id="151549.A0A4C1TC64"/>
<keyword evidence="4" id="KW-1185">Reference proteome</keyword>
<dbReference type="InterPro" id="IPR036397">
    <property type="entry name" value="RNaseH_sf"/>
</dbReference>
<dbReference type="SUPFAM" id="SSF53098">
    <property type="entry name" value="Ribonuclease H-like"/>
    <property type="match status" value="1"/>
</dbReference>
<dbReference type="Pfam" id="PF13976">
    <property type="entry name" value="gag_pre-integrs"/>
    <property type="match status" value="1"/>
</dbReference>
<comment type="caution">
    <text evidence="3">The sequence shown here is derived from an EMBL/GenBank/DDBJ whole genome shotgun (WGS) entry which is preliminary data.</text>
</comment>
<dbReference type="EMBL" id="BGZK01000047">
    <property type="protein sequence ID" value="GBP11756.1"/>
    <property type="molecule type" value="Genomic_DNA"/>
</dbReference>
<dbReference type="Pfam" id="PF22936">
    <property type="entry name" value="Pol_BBD"/>
    <property type="match status" value="1"/>
</dbReference>
<dbReference type="InterPro" id="IPR054722">
    <property type="entry name" value="PolX-like_BBD"/>
</dbReference>
<dbReference type="Pfam" id="PF00665">
    <property type="entry name" value="rve"/>
    <property type="match status" value="1"/>
</dbReference>
<dbReference type="InterPro" id="IPR039537">
    <property type="entry name" value="Retrotran_Ty1/copia-like"/>
</dbReference>
<dbReference type="GO" id="GO:0006508">
    <property type="term" value="P:proteolysis"/>
    <property type="evidence" value="ECO:0007669"/>
    <property type="project" value="UniProtKB-KW"/>
</dbReference>
<dbReference type="OrthoDB" id="413361at2759"/>
<dbReference type="GO" id="GO:0003676">
    <property type="term" value="F:nucleic acid binding"/>
    <property type="evidence" value="ECO:0007669"/>
    <property type="project" value="InterPro"/>
</dbReference>
<name>A0A4C1TC64_EUMVA</name>
<dbReference type="Proteomes" id="UP000299102">
    <property type="component" value="Unassembled WGS sequence"/>
</dbReference>
<accession>A0A4C1TC64</accession>
<evidence type="ECO:0000313" key="4">
    <source>
        <dbReference type="Proteomes" id="UP000299102"/>
    </source>
</evidence>
<organism evidence="3 4">
    <name type="scientific">Eumeta variegata</name>
    <name type="common">Bagworm moth</name>
    <name type="synonym">Eumeta japonica</name>
    <dbReference type="NCBI Taxonomy" id="151549"/>
    <lineage>
        <taxon>Eukaryota</taxon>
        <taxon>Metazoa</taxon>
        <taxon>Ecdysozoa</taxon>
        <taxon>Arthropoda</taxon>
        <taxon>Hexapoda</taxon>
        <taxon>Insecta</taxon>
        <taxon>Pterygota</taxon>
        <taxon>Neoptera</taxon>
        <taxon>Endopterygota</taxon>
        <taxon>Lepidoptera</taxon>
        <taxon>Glossata</taxon>
        <taxon>Ditrysia</taxon>
        <taxon>Tineoidea</taxon>
        <taxon>Psychidae</taxon>
        <taxon>Oiketicinae</taxon>
        <taxon>Eumeta</taxon>
    </lineage>
</organism>
<keyword evidence="1" id="KW-0378">Hydrolase</keyword>
<sequence length="432" mass="48536">MWHMPSTKFIAAYTHTGRDPIIDDGWLRHKQTPYHYLKRSTWPTQAGKTELKAMGCGQGKESRVLTIHEAQGLASKMCDEWIGSLLLAGLPETDAIKSKLLDMEDGSEIGTSSTQNAFATKGNESNGFNAVFLSGNFNHRDWYVDTGASCHLTLKKDYLLNTTNQHQVQEFIIADKTRISVEGCGDVQISRIVGDTEHENTLMRILYVPNLATNLSVIKLISKENKVTFDEKHRYICNQQSELVATADLVGGVYKLRTKQVDCLLTSVSGSVWHRRFGHLNSKDLNVMKNGAVKGMSLLDEAQVSKTNCTVCCEGKQARLPFNHVGNRGKELLELVHADVCGPMEARSIGGKKYFLLFVHDFCRMAFIYFLKTIDEVFSQFKAFKTLVGNQTGRKLKVFRTDNGREFCNKEFDKLLELAGTVHQKTCPYTSE</sequence>
<dbReference type="GO" id="GO:0008233">
    <property type="term" value="F:peptidase activity"/>
    <property type="evidence" value="ECO:0007669"/>
    <property type="project" value="UniProtKB-KW"/>
</dbReference>
<dbReference type="Gene3D" id="3.30.420.10">
    <property type="entry name" value="Ribonuclease H-like superfamily/Ribonuclease H"/>
    <property type="match status" value="1"/>
</dbReference>
<dbReference type="GO" id="GO:0015074">
    <property type="term" value="P:DNA integration"/>
    <property type="evidence" value="ECO:0007669"/>
    <property type="project" value="InterPro"/>
</dbReference>
<proteinExistence type="predicted"/>